<organism evidence="2">
    <name type="scientific">Siphoviridae sp. ctigT3</name>
    <dbReference type="NCBI Taxonomy" id="2826434"/>
    <lineage>
        <taxon>Viruses</taxon>
        <taxon>Duplodnaviria</taxon>
        <taxon>Heunggongvirae</taxon>
        <taxon>Uroviricota</taxon>
        <taxon>Caudoviricetes</taxon>
    </lineage>
</organism>
<dbReference type="EMBL" id="BK014981">
    <property type="protein sequence ID" value="DAD85383.1"/>
    <property type="molecule type" value="Genomic_DNA"/>
</dbReference>
<dbReference type="SUPFAM" id="SSF88874">
    <property type="entry name" value="Receptor-binding domain of short tail fibre protein gp12"/>
    <property type="match status" value="1"/>
</dbReference>
<accession>A0A8S5MTI4</accession>
<evidence type="ECO:0000313" key="2">
    <source>
        <dbReference type="EMBL" id="DAD85383.1"/>
    </source>
</evidence>
<dbReference type="InterPro" id="IPR037053">
    <property type="entry name" value="Phage_tail_collar_dom_sf"/>
</dbReference>
<name>A0A8S5MTI4_9CAUD</name>
<proteinExistence type="predicted"/>
<dbReference type="Pfam" id="PF07484">
    <property type="entry name" value="Collar"/>
    <property type="match status" value="1"/>
</dbReference>
<dbReference type="InterPro" id="IPR011083">
    <property type="entry name" value="Phage_tail_collar_dom"/>
</dbReference>
<reference evidence="2" key="1">
    <citation type="journal article" date="2021" name="Proc. Natl. Acad. Sci. U.S.A.">
        <title>A Catalog of Tens of Thousands of Viruses from Human Metagenomes Reveals Hidden Associations with Chronic Diseases.</title>
        <authorList>
            <person name="Tisza M.J."/>
            <person name="Buck C.B."/>
        </authorList>
    </citation>
    <scope>NUCLEOTIDE SEQUENCE</scope>
    <source>
        <strain evidence="2">CtigT3</strain>
    </source>
</reference>
<protein>
    <submittedName>
        <fullName evidence="2">Tail collar domain</fullName>
    </submittedName>
</protein>
<dbReference type="Gene3D" id="3.90.1340.10">
    <property type="entry name" value="Phage tail collar domain"/>
    <property type="match status" value="1"/>
</dbReference>
<sequence length="253" mass="27178">MDRVYGARVVQVEPSFAADAPSGYPTDGSSSGGQLATVPTAPWYNAVTEEIRNAIVGGGIDPERNTLNQLDQSIEARLAALEEKLTGMINAVSGKVDKFETFPPGFIIYTGNFINSPVWLLCDGRAVSRSAYSALFAAIGTTWGAGNGSTTFNVPYLLDRVLWGSNVRPGEYIDSGAPGISGVIGDFNAYDNDTSMVSGAFWRTYTRNNQGSKSGSHDQHFKVEFNANRCSPVYGRTGHIQPPASRAPVYIHI</sequence>
<evidence type="ECO:0000259" key="1">
    <source>
        <dbReference type="Pfam" id="PF07484"/>
    </source>
</evidence>
<feature type="domain" description="Phage tail collar" evidence="1">
    <location>
        <begin position="107"/>
        <end position="161"/>
    </location>
</feature>